<accession>A0ABP2K793</accession>
<dbReference type="Proteomes" id="UP000003179">
    <property type="component" value="Unassembled WGS sequence"/>
</dbReference>
<evidence type="ECO:0000313" key="2">
    <source>
        <dbReference type="Proteomes" id="UP000003179"/>
    </source>
</evidence>
<evidence type="ECO:0000313" key="1">
    <source>
        <dbReference type="EMBL" id="EFS92788.1"/>
    </source>
</evidence>
<name>A0ABP2K793_9ACTN</name>
<organism evidence="1 2">
    <name type="scientific">Cutibacterium modestum HL044PA1</name>
    <dbReference type="NCBI Taxonomy" id="765109"/>
    <lineage>
        <taxon>Bacteria</taxon>
        <taxon>Bacillati</taxon>
        <taxon>Actinomycetota</taxon>
        <taxon>Actinomycetes</taxon>
        <taxon>Propionibacteriales</taxon>
        <taxon>Propionibacteriaceae</taxon>
        <taxon>Cutibacterium</taxon>
        <taxon>Cutibacterium modestum</taxon>
    </lineage>
</organism>
<keyword evidence="2" id="KW-1185">Reference proteome</keyword>
<reference evidence="1" key="1">
    <citation type="submission" date="2010-08" db="EMBL/GenBank/DDBJ databases">
        <authorList>
            <person name="Weinstock G."/>
            <person name="Sodergren E."/>
            <person name="Clifton S."/>
            <person name="Fulton L."/>
            <person name="Fulton B."/>
            <person name="Courtney L."/>
            <person name="Fronick C."/>
            <person name="Harrison M."/>
            <person name="Strong C."/>
            <person name="Farmer C."/>
            <person name="Delahaunty K."/>
            <person name="Markovic C."/>
            <person name="Hall O."/>
            <person name="Minx P."/>
            <person name="Tomlinson C."/>
            <person name="Mitreva M."/>
            <person name="Hou S."/>
            <person name="Chen J."/>
            <person name="Wollam A."/>
            <person name="Pepin K.H."/>
            <person name="Johnson M."/>
            <person name="Bhonagiri V."/>
            <person name="Zhang X."/>
            <person name="Suruliraj S."/>
            <person name="Warren W."/>
            <person name="Chinwalla A."/>
            <person name="Mardis E.R."/>
            <person name="Wilson R.K."/>
        </authorList>
    </citation>
    <scope>NUCLEOTIDE SEQUENCE [LARGE SCALE GENOMIC DNA]</scope>
    <source>
        <strain evidence="1">HL044PA1</strain>
    </source>
</reference>
<sequence>MTRDAKVAIRRRQHPALSPFITMATILGVCETSENPQIQNLWISPKICGRNFPLT</sequence>
<gene>
    <name evidence="1" type="ORF">HMPREF9607_01001</name>
</gene>
<protein>
    <submittedName>
        <fullName evidence="1">Uncharacterized protein</fullName>
    </submittedName>
</protein>
<proteinExistence type="predicted"/>
<comment type="caution">
    <text evidence="1">The sequence shown here is derived from an EMBL/GenBank/DDBJ whole genome shotgun (WGS) entry which is preliminary data.</text>
</comment>
<dbReference type="EMBL" id="ADZU01000017">
    <property type="protein sequence ID" value="EFS92788.1"/>
    <property type="molecule type" value="Genomic_DNA"/>
</dbReference>